<evidence type="ECO:0000313" key="9">
    <source>
        <dbReference type="Proteomes" id="UP000694240"/>
    </source>
</evidence>
<evidence type="ECO:0000256" key="4">
    <source>
        <dbReference type="ARBA" id="ARBA00022898"/>
    </source>
</evidence>
<evidence type="ECO:0000256" key="2">
    <source>
        <dbReference type="ARBA" id="ARBA00022576"/>
    </source>
</evidence>
<protein>
    <submittedName>
        <fullName evidence="8">LL-diaminopimelate aminotransferase/aminotransferase ALD1</fullName>
    </submittedName>
</protein>
<dbReference type="GO" id="GO:0009862">
    <property type="term" value="P:systemic acquired resistance, salicylic acid mediated signaling pathway"/>
    <property type="evidence" value="ECO:0007669"/>
    <property type="project" value="UniProtKB-ARBA"/>
</dbReference>
<comment type="similarity">
    <text evidence="5">Belongs to the class-I pyridoxal-phosphate-dependent aminotransferase family. LL-diaminopimelate aminotransferase subfamily.</text>
</comment>
<reference evidence="8 9" key="1">
    <citation type="submission" date="2020-12" db="EMBL/GenBank/DDBJ databases">
        <title>Concerted genomic and epigenomic changes stabilize Arabidopsis allopolyploids.</title>
        <authorList>
            <person name="Chen Z."/>
        </authorList>
    </citation>
    <scope>NUCLEOTIDE SEQUENCE [LARGE SCALE GENOMIC DNA]</scope>
    <source>
        <strain evidence="8">Allo738</strain>
        <tissue evidence="8">Leaf</tissue>
    </source>
</reference>
<dbReference type="NCBIfam" id="TIGR03542">
    <property type="entry name" value="DAPAT_plant"/>
    <property type="match status" value="1"/>
</dbReference>
<sequence>MTMVVRLVRGEWRKDEDGCYEHVPASEGFTMAVRLRETDGYNKVVSALKERLSLPVTDDVKLSYKWPQWMMGPDWKRANPIYIVDDEDMTLFMAIRADLEELHLRVKEIRGGAGKNVNSYTSHLDLGGMIAEEISDNYWNSAETRSIWDSAITRLLTRNVGVVNGSAGDLQPRVNETVEGPRRVNLNAGIRIEEPIDATPLYNIAQASAEAEFEAFRRTYVAKMWRSMCATEMTLGGQQMGTAEATAGTKTARALNFGVTISQQTLVEDENLRLTLAGASMATPQPIVVTLSTEFPFNQRRELPEGDRRLVVRDTPVPTVMYDRDAHPYFDDPGEEDYLQRVLTYVDYEGDNIFVERLFKNKDDCCTKLAIHAIRLKFHFIHAKSYPTMVIAVCVGTTCLWRVYATKLENSDWFEVRTILMQHTCSMDARGDFHKQASTALIGKLMRTRYVGVGRGPRPNELRKMLRQEFSLNVSYWKAWRAREIAMDNVMGSAMRNFALIQPYFKLLMATNRNSITALETETDNLGVIRFKYLFFALNVSIKGYDYMRKVVVINETHLRGSSASPLCSSPSKIPKASLDFEMKKLGGSTKLVRNVNLEKLKNNYLFPEINRRELEHIEKHPNVQLISLGTGDTTEPIPEQITSHMSNFAHGLSTVEGYRGYGLEQGNKTLRKAIAETFYRDLHVKSNEVFVSDGAQSDISRLQLLLGSNVTIAVQDPTFPAYIDSSVIIGQTGHFHEKTKKYQNVVYMPCGPNNSFFPDLAMTPRTDVIFFCSPNNPTGYVASRKQLHQLVDFAKTNGSIIIFDSAYAAFIEDGSPRSIYEIPGAREVAIEVSSFSKFAGFTGVRLGWSIIPDELLYSNGFPIINDFHRIVTTSFNGASNIAQAGGLACLSSGGLKEIRSVNNYYKENRKILMDTLVSLGLKVYGGVNAPYLWVHFKGSKSWDVFNEILENTHIITVPGSGFGPGGEEYLRISGFGRRDHIVEASKRLQNFFNTRTKHFTYLSSTSNTN</sequence>
<comment type="cofactor">
    <cofactor evidence="1">
        <name>pyridoxal 5'-phosphate</name>
        <dbReference type="ChEBI" id="CHEBI:597326"/>
    </cofactor>
</comment>
<gene>
    <name evidence="8" type="ORF">ISN45_At02g007820</name>
</gene>
<dbReference type="InterPro" id="IPR019942">
    <property type="entry name" value="DapL/ALD1"/>
</dbReference>
<dbReference type="AlphaFoldDB" id="A0A8T2FIK2"/>
<name>A0A8T2FIK2_9BRAS</name>
<evidence type="ECO:0000256" key="3">
    <source>
        <dbReference type="ARBA" id="ARBA00022679"/>
    </source>
</evidence>
<dbReference type="GO" id="GO:0030170">
    <property type="term" value="F:pyridoxal phosphate binding"/>
    <property type="evidence" value="ECO:0007669"/>
    <property type="project" value="InterPro"/>
</dbReference>
<dbReference type="EMBL" id="JAEFBK010000002">
    <property type="protein sequence ID" value="KAG7636158.1"/>
    <property type="molecule type" value="Genomic_DNA"/>
</dbReference>
<proteinExistence type="inferred from homology"/>
<feature type="domain" description="Aminotransferase class I/classII large" evidence="6">
    <location>
        <begin position="626"/>
        <end position="974"/>
    </location>
</feature>
<accession>A0A8T2FIK2</accession>
<dbReference type="Pfam" id="PF03108">
    <property type="entry name" value="DBD_Tnp_Mut"/>
    <property type="match status" value="1"/>
</dbReference>
<evidence type="ECO:0000313" key="8">
    <source>
        <dbReference type="EMBL" id="KAG7636158.1"/>
    </source>
</evidence>
<dbReference type="PANTHER" id="PTHR43144">
    <property type="entry name" value="AMINOTRANSFERASE"/>
    <property type="match status" value="1"/>
</dbReference>
<evidence type="ECO:0000256" key="5">
    <source>
        <dbReference type="ARBA" id="ARBA00061511"/>
    </source>
</evidence>
<organism evidence="8 9">
    <name type="scientific">Arabidopsis thaliana x Arabidopsis arenosa</name>
    <dbReference type="NCBI Taxonomy" id="1240361"/>
    <lineage>
        <taxon>Eukaryota</taxon>
        <taxon>Viridiplantae</taxon>
        <taxon>Streptophyta</taxon>
        <taxon>Embryophyta</taxon>
        <taxon>Tracheophyta</taxon>
        <taxon>Spermatophyta</taxon>
        <taxon>Magnoliopsida</taxon>
        <taxon>eudicotyledons</taxon>
        <taxon>Gunneridae</taxon>
        <taxon>Pentapetalae</taxon>
        <taxon>rosids</taxon>
        <taxon>malvids</taxon>
        <taxon>Brassicales</taxon>
        <taxon>Brassicaceae</taxon>
        <taxon>Camelineae</taxon>
        <taxon>Arabidopsis</taxon>
    </lineage>
</organism>
<feature type="domain" description="Transposase MuDR plant" evidence="7">
    <location>
        <begin position="358"/>
        <end position="416"/>
    </location>
</feature>
<keyword evidence="3" id="KW-0808">Transferase</keyword>
<dbReference type="FunFam" id="3.40.640.10:FF:000099">
    <property type="entry name" value="LL-diaminopimelate aminotransferase, chloroplastic"/>
    <property type="match status" value="1"/>
</dbReference>
<dbReference type="CDD" id="cd00609">
    <property type="entry name" value="AAT_like"/>
    <property type="match status" value="1"/>
</dbReference>
<dbReference type="Proteomes" id="UP000694240">
    <property type="component" value="Chromosome 2"/>
</dbReference>
<dbReference type="Pfam" id="PF00155">
    <property type="entry name" value="Aminotran_1_2"/>
    <property type="match status" value="1"/>
</dbReference>
<evidence type="ECO:0000256" key="1">
    <source>
        <dbReference type="ARBA" id="ARBA00001933"/>
    </source>
</evidence>
<keyword evidence="4" id="KW-0663">Pyridoxal phosphate</keyword>
<dbReference type="GO" id="GO:0008483">
    <property type="term" value="F:transaminase activity"/>
    <property type="evidence" value="ECO:0007669"/>
    <property type="project" value="UniProtKB-KW"/>
</dbReference>
<comment type="caution">
    <text evidence="8">The sequence shown here is derived from an EMBL/GenBank/DDBJ whole genome shotgun (WGS) entry which is preliminary data.</text>
</comment>
<evidence type="ECO:0000259" key="7">
    <source>
        <dbReference type="Pfam" id="PF03108"/>
    </source>
</evidence>
<dbReference type="InterPro" id="IPR004332">
    <property type="entry name" value="Transposase_MuDR"/>
</dbReference>
<dbReference type="InterPro" id="IPR004839">
    <property type="entry name" value="Aminotransferase_I/II_large"/>
</dbReference>
<keyword evidence="9" id="KW-1185">Reference proteome</keyword>
<evidence type="ECO:0000259" key="6">
    <source>
        <dbReference type="Pfam" id="PF00155"/>
    </source>
</evidence>
<keyword evidence="2 8" id="KW-0032">Aminotransferase</keyword>